<dbReference type="RefSeq" id="WP_353317343.1">
    <property type="nucleotide sequence ID" value="NZ_BAABVV010000021.1"/>
</dbReference>
<accession>A0ABP9ZGG7</accession>
<organism evidence="1 2">
    <name type="scientific">Apilactobacillus apinorum</name>
    <dbReference type="NCBI Taxonomy" id="1218495"/>
    <lineage>
        <taxon>Bacteria</taxon>
        <taxon>Bacillati</taxon>
        <taxon>Bacillota</taxon>
        <taxon>Bacilli</taxon>
        <taxon>Lactobacillales</taxon>
        <taxon>Lactobacillaceae</taxon>
        <taxon>Apilactobacillus</taxon>
    </lineage>
</organism>
<evidence type="ECO:0000313" key="2">
    <source>
        <dbReference type="Proteomes" id="UP001438112"/>
    </source>
</evidence>
<name>A0ABP9ZGG7_9LACO</name>
<dbReference type="CDD" id="cd10912">
    <property type="entry name" value="PIN_YacP-like"/>
    <property type="match status" value="1"/>
</dbReference>
<gene>
    <name evidence="1" type="ORF">AP20H10_02430</name>
</gene>
<dbReference type="PANTHER" id="PTHR34547">
    <property type="entry name" value="YACP-LIKE NYN DOMAIN PROTEIN"/>
    <property type="match status" value="1"/>
</dbReference>
<proteinExistence type="predicted"/>
<comment type="caution">
    <text evidence="1">The sequence shown here is derived from an EMBL/GenBank/DDBJ whole genome shotgun (WGS) entry which is preliminary data.</text>
</comment>
<dbReference type="Proteomes" id="UP001438112">
    <property type="component" value="Unassembled WGS sequence"/>
</dbReference>
<keyword evidence="2" id="KW-1185">Reference proteome</keyword>
<evidence type="ECO:0000313" key="1">
    <source>
        <dbReference type="EMBL" id="GAA6113880.1"/>
    </source>
</evidence>
<dbReference type="PANTHER" id="PTHR34547:SF1">
    <property type="entry name" value="YACP-LIKE NYN DOMAIN PROTEIN"/>
    <property type="match status" value="1"/>
</dbReference>
<dbReference type="Pfam" id="PF05991">
    <property type="entry name" value="NYN_YacP"/>
    <property type="match status" value="1"/>
</dbReference>
<protein>
    <submittedName>
        <fullName evidence="1">NYN domain-containing protein</fullName>
    </submittedName>
</protein>
<dbReference type="InterPro" id="IPR010298">
    <property type="entry name" value="YacP-like"/>
</dbReference>
<dbReference type="EMBL" id="BAABVV010000021">
    <property type="protein sequence ID" value="GAA6113880.1"/>
    <property type="molecule type" value="Genomic_DNA"/>
</dbReference>
<reference evidence="1 2" key="1">
    <citation type="submission" date="2024-03" db="EMBL/GenBank/DDBJ databases">
        <title>Inconsistent identification of Apilactobacillus kunkeei-related strains obtained by well-developed overall genome related indices.</title>
        <authorList>
            <person name="Maeno S."/>
            <person name="Endo A."/>
        </authorList>
    </citation>
    <scope>NUCLEOTIDE SEQUENCE [LARGE SCALE GENOMIC DNA]</scope>
    <source>
        <strain evidence="1 2">20H-10</strain>
    </source>
</reference>
<sequence length="174" mass="20402">MKKQLLLIDGYNVIGSWPELNKLKLEDRLADARDALIHTISEYKKYRDIDMKIIFDAMYVPGLSKKDNKYDLDIIWTSKDETADSYIEAYARQKQSRFVQVVVVTSDQAEQWTVFSAGALRISSRELLRDVQRSKKEIKSHVKNYSNQLNAQRLTWSDDQLLRLEQLRDNLSKD</sequence>